<dbReference type="CDD" id="cd09600">
    <property type="entry name" value="M1_APN"/>
    <property type="match status" value="1"/>
</dbReference>
<dbReference type="Pfam" id="PF11940">
    <property type="entry name" value="DUF3458"/>
    <property type="match status" value="1"/>
</dbReference>
<keyword evidence="18" id="KW-1185">Reference proteome</keyword>
<evidence type="ECO:0000256" key="6">
    <source>
        <dbReference type="ARBA" id="ARBA00022438"/>
    </source>
</evidence>
<evidence type="ECO:0000256" key="3">
    <source>
        <dbReference type="ARBA" id="ARBA00010136"/>
    </source>
</evidence>
<evidence type="ECO:0000256" key="2">
    <source>
        <dbReference type="ARBA" id="ARBA00001947"/>
    </source>
</evidence>
<name>A0AAE2YRR8_9PROT</name>
<dbReference type="Proteomes" id="UP001197378">
    <property type="component" value="Unassembled WGS sequence"/>
</dbReference>
<dbReference type="InterPro" id="IPR012779">
    <property type="entry name" value="Peptidase_M1_pepN"/>
</dbReference>
<comment type="catalytic activity">
    <reaction evidence="1">
        <text>Release of an N-terminal amino acid, Xaa-|-Yaa- from a peptide, amide or arylamide. Xaa is preferably Ala, but may be most amino acids including Pro (slow action). When a terminal hydrophobic residue is followed by a prolyl residue, the two may be released as an intact Xaa-Pro dipeptide.</text>
        <dbReference type="EC" id="3.4.11.2"/>
    </reaction>
</comment>
<dbReference type="AlphaFoldDB" id="A0AAE2YRR8"/>
<dbReference type="Gene3D" id="2.60.40.1730">
    <property type="entry name" value="tricorn interacting facor f3 domain"/>
    <property type="match status" value="1"/>
</dbReference>
<dbReference type="EMBL" id="JAAXYO010000182">
    <property type="protein sequence ID" value="MBU2789107.1"/>
    <property type="molecule type" value="Genomic_DNA"/>
</dbReference>
<evidence type="ECO:0000256" key="8">
    <source>
        <dbReference type="ARBA" id="ARBA00022723"/>
    </source>
</evidence>
<evidence type="ECO:0000256" key="12">
    <source>
        <dbReference type="NCBIfam" id="TIGR02414"/>
    </source>
</evidence>
<feature type="domain" description="Peptidase M1 alanyl aminopeptidase C-terminal" evidence="15">
    <location>
        <begin position="553"/>
        <end position="866"/>
    </location>
</feature>
<evidence type="ECO:0000259" key="15">
    <source>
        <dbReference type="Pfam" id="PF17432"/>
    </source>
</evidence>
<protein>
    <recommendedName>
        <fullName evidence="5 12">Aminopeptidase N</fullName>
        <ecNumber evidence="4 12">3.4.11.2</ecNumber>
    </recommendedName>
</protein>
<evidence type="ECO:0000259" key="13">
    <source>
        <dbReference type="Pfam" id="PF01433"/>
    </source>
</evidence>
<comment type="caution">
    <text evidence="17">The sequence shown here is derived from an EMBL/GenBank/DDBJ whole genome shotgun (WGS) entry which is preliminary data.</text>
</comment>
<dbReference type="GO" id="GO:0006508">
    <property type="term" value="P:proteolysis"/>
    <property type="evidence" value="ECO:0007669"/>
    <property type="project" value="UniProtKB-UniRule"/>
</dbReference>
<evidence type="ECO:0000256" key="10">
    <source>
        <dbReference type="ARBA" id="ARBA00022833"/>
    </source>
</evidence>
<dbReference type="InterPro" id="IPR038438">
    <property type="entry name" value="PepN_Ig-like_sf"/>
</dbReference>
<evidence type="ECO:0000256" key="4">
    <source>
        <dbReference type="ARBA" id="ARBA00012564"/>
    </source>
</evidence>
<dbReference type="Gene3D" id="1.10.390.10">
    <property type="entry name" value="Neutral Protease Domain 2"/>
    <property type="match status" value="1"/>
</dbReference>
<keyword evidence="7" id="KW-0645">Protease</keyword>
<accession>A0AAE2YRR8</accession>
<evidence type="ECO:0000256" key="9">
    <source>
        <dbReference type="ARBA" id="ARBA00022801"/>
    </source>
</evidence>
<feature type="domain" description="Peptidase M1 alanyl aminopeptidase Ig-like fold" evidence="14">
    <location>
        <begin position="447"/>
        <end position="544"/>
    </location>
</feature>
<evidence type="ECO:0000256" key="11">
    <source>
        <dbReference type="ARBA" id="ARBA00023049"/>
    </source>
</evidence>
<dbReference type="InterPro" id="IPR037144">
    <property type="entry name" value="Peptidase_M1_pepN_C_sf"/>
</dbReference>
<gene>
    <name evidence="17" type="primary">pepN</name>
    <name evidence="17" type="ORF">HFQ13_12980</name>
</gene>
<dbReference type="Gene3D" id="3.30.2010.30">
    <property type="match status" value="1"/>
</dbReference>
<comment type="cofactor">
    <cofactor evidence="2">
        <name>Zn(2+)</name>
        <dbReference type="ChEBI" id="CHEBI:29105"/>
    </cofactor>
</comment>
<dbReference type="Gene3D" id="1.25.50.10">
    <property type="entry name" value="Peptidase M1, alanyl aminopeptidase, C-terminal domain"/>
    <property type="match status" value="1"/>
</dbReference>
<comment type="similarity">
    <text evidence="3">Belongs to the peptidase M1 family.</text>
</comment>
<dbReference type="InterPro" id="IPR024601">
    <property type="entry name" value="Peptidase_M1_pepN_C"/>
</dbReference>
<dbReference type="InterPro" id="IPR042097">
    <property type="entry name" value="Aminopeptidase_N-like_N_sf"/>
</dbReference>
<organism evidence="17 18">
    <name type="scientific">Igneacidithiobacillus copahuensis</name>
    <dbReference type="NCBI Taxonomy" id="2724909"/>
    <lineage>
        <taxon>Bacteria</taxon>
        <taxon>Pseudomonadati</taxon>
        <taxon>Pseudomonadota</taxon>
        <taxon>Acidithiobacillia</taxon>
        <taxon>Acidithiobacillales</taxon>
        <taxon>Acidithiobacillaceae</taxon>
        <taxon>Igneacidithiobacillus</taxon>
    </lineage>
</organism>
<reference evidence="17" key="1">
    <citation type="journal article" date="2021" name="ISME J.">
        <title>Genomic evolution of the class Acidithiobacillia: deep-branching Proteobacteria living in extreme acidic conditions.</title>
        <authorList>
            <person name="Moya-Beltran A."/>
            <person name="Beard S."/>
            <person name="Rojas-Villalobos C."/>
            <person name="Issotta F."/>
            <person name="Gallardo Y."/>
            <person name="Ulloa R."/>
            <person name="Giaveno A."/>
            <person name="Degli Esposti M."/>
            <person name="Johnson D.B."/>
            <person name="Quatrini R."/>
        </authorList>
    </citation>
    <scope>NUCLEOTIDE SEQUENCE</scope>
    <source>
        <strain evidence="17">VAN18-1</strain>
    </source>
</reference>
<evidence type="ECO:0000313" key="17">
    <source>
        <dbReference type="EMBL" id="MBU2789107.1"/>
    </source>
</evidence>
<dbReference type="InterPro" id="IPR014782">
    <property type="entry name" value="Peptidase_M1_dom"/>
</dbReference>
<evidence type="ECO:0000259" key="16">
    <source>
        <dbReference type="Pfam" id="PF17900"/>
    </source>
</evidence>
<evidence type="ECO:0000313" key="18">
    <source>
        <dbReference type="Proteomes" id="UP001197378"/>
    </source>
</evidence>
<dbReference type="SUPFAM" id="SSF63737">
    <property type="entry name" value="Leukotriene A4 hydrolase N-terminal domain"/>
    <property type="match status" value="1"/>
</dbReference>
<dbReference type="NCBIfam" id="TIGR02414">
    <property type="entry name" value="pepN_proteo"/>
    <property type="match status" value="1"/>
</dbReference>
<dbReference type="Gene3D" id="2.60.40.1840">
    <property type="match status" value="1"/>
</dbReference>
<dbReference type="PRINTS" id="PR00756">
    <property type="entry name" value="ALADIPTASE"/>
</dbReference>
<evidence type="ECO:0000256" key="5">
    <source>
        <dbReference type="ARBA" id="ARBA00015611"/>
    </source>
</evidence>
<dbReference type="GO" id="GO:0008237">
    <property type="term" value="F:metallopeptidase activity"/>
    <property type="evidence" value="ECO:0007669"/>
    <property type="project" value="UniProtKB-UniRule"/>
</dbReference>
<keyword evidence="9 17" id="KW-0378">Hydrolase</keyword>
<keyword evidence="10" id="KW-0862">Zinc</keyword>
<dbReference type="Pfam" id="PF01433">
    <property type="entry name" value="Peptidase_M1"/>
    <property type="match status" value="1"/>
</dbReference>
<dbReference type="RefSeq" id="WP_215871423.1">
    <property type="nucleotide sequence ID" value="NZ_JAAXYO010000182.1"/>
</dbReference>
<sequence length="873" mass="98930">MTADNTLLVQRQNYRSPDFAIDTVELEIFLRPQDTEVRSRLTLQRLNPSAKDLLLDGEGLELLSLSLDGKDLSSDRHSREAGKLRVKDVPEHFVLESRVRIQPEANTALSGLYYADEVFLTQCEAEGFRRITWFLDRPDVLARFTVTLHAPKVSCPILLSNGNCVATGDADNGWHWARWEDPFPKPCYLFAAVGGSFHVARDRYRTGSGREIGLELYVAERDRDACEQALQSLQKAMAWDEKVYGREYDLDRYLIVATDSFNMGAMENKGLNIFNSKYVLASPETATDADYQGIESVIAHEYFHNWTGNRVTLRDWFQLSLKEGLTVFRDQEFSADMNSRGVQRIGDVRRLRAAQFAEDASALAHPVRPESYKEINNFYTATVYEKGAEVIRMMHTLLGVEGFRAGTDLYFQRHDGQAVRIEELLDALATGSGRDLSGFLRWYSQAGTPRLKADGHFAAQSGRYHLRLQQHTPVTPGQEEKLPVPIPVRLAFFHEDGTPARLPDGQEETVLLLEEASGEWTFGPFAKPVLPSLLRGFSAPVLLERGDAEAADCFLAQHDDDPFNRWDSLQRLAQKTLLASIANPGRSVLGPELQAAFAAALSRPLDDPAFSAELLSLPTEESIGQQMDPIDVDGIHTQREALRRALGDTFAEDWRRLYHDLAAPYRRDGRAMGSRRLRNLALYYAMSSAQAEETQGWAERQYRSADNMTDRLAALQLLAFSPDYDAMPLLNDFYQRWQSHPLIIDRWFSLQLGRAVPETLQRAQELLQHPAFSWRVPNRVRAVLSAFAANLPVFHARDGSGYHFYGEQIRHLDDLNPQTAARLATVFSRWSRYDEAHQRQMRTVMEELLGKDRLSRDLGEILERSLGGSEKRS</sequence>
<dbReference type="GO" id="GO:0008270">
    <property type="term" value="F:zinc ion binding"/>
    <property type="evidence" value="ECO:0007669"/>
    <property type="project" value="InterPro"/>
</dbReference>
<keyword evidence="8" id="KW-0479">Metal-binding</keyword>
<dbReference type="InterPro" id="IPR001930">
    <property type="entry name" value="Peptidase_M1"/>
</dbReference>
<evidence type="ECO:0000256" key="7">
    <source>
        <dbReference type="ARBA" id="ARBA00022670"/>
    </source>
</evidence>
<keyword evidence="11" id="KW-0482">Metalloprotease</keyword>
<dbReference type="InterPro" id="IPR027268">
    <property type="entry name" value="Peptidase_M4/M1_CTD_sf"/>
</dbReference>
<dbReference type="EC" id="3.4.11.2" evidence="4 12"/>
<dbReference type="Pfam" id="PF17432">
    <property type="entry name" value="DUF3458_C"/>
    <property type="match status" value="1"/>
</dbReference>
<dbReference type="InterPro" id="IPR035414">
    <property type="entry name" value="Peptidase_M1_pepN_Ig-like"/>
</dbReference>
<evidence type="ECO:0000256" key="1">
    <source>
        <dbReference type="ARBA" id="ARBA00000098"/>
    </source>
</evidence>
<dbReference type="SUPFAM" id="SSF55486">
    <property type="entry name" value="Metalloproteases ('zincins'), catalytic domain"/>
    <property type="match status" value="1"/>
</dbReference>
<dbReference type="Pfam" id="PF17900">
    <property type="entry name" value="Peptidase_M1_N"/>
    <property type="match status" value="1"/>
</dbReference>
<feature type="domain" description="Aminopeptidase N-like N-terminal" evidence="16">
    <location>
        <begin position="104"/>
        <end position="189"/>
    </location>
</feature>
<dbReference type="PANTHER" id="PTHR46322:SF1">
    <property type="entry name" value="PUROMYCIN-SENSITIVE AMINOPEPTIDASE"/>
    <property type="match status" value="1"/>
</dbReference>
<feature type="domain" description="Peptidase M1 membrane alanine aminopeptidase" evidence="13">
    <location>
        <begin position="229"/>
        <end position="441"/>
    </location>
</feature>
<proteinExistence type="inferred from homology"/>
<keyword evidence="6 17" id="KW-0031">Aminopeptidase</keyword>
<dbReference type="InterPro" id="IPR045357">
    <property type="entry name" value="Aminopeptidase_N-like_N"/>
</dbReference>
<dbReference type="FunFam" id="3.30.2010.30:FF:000002">
    <property type="entry name" value="Putative aminopeptidase N"/>
    <property type="match status" value="1"/>
</dbReference>
<dbReference type="GO" id="GO:0016285">
    <property type="term" value="F:alanyl aminopeptidase activity"/>
    <property type="evidence" value="ECO:0007669"/>
    <property type="project" value="UniProtKB-EC"/>
</dbReference>
<evidence type="ECO:0000259" key="14">
    <source>
        <dbReference type="Pfam" id="PF11940"/>
    </source>
</evidence>
<dbReference type="PANTHER" id="PTHR46322">
    <property type="entry name" value="PUROMYCIN-SENSITIVE AMINOPEPTIDASE"/>
    <property type="match status" value="1"/>
</dbReference>